<organism evidence="2 3">
    <name type="scientific">Protopolystoma xenopodis</name>
    <dbReference type="NCBI Taxonomy" id="117903"/>
    <lineage>
        <taxon>Eukaryota</taxon>
        <taxon>Metazoa</taxon>
        <taxon>Spiralia</taxon>
        <taxon>Lophotrochozoa</taxon>
        <taxon>Platyhelminthes</taxon>
        <taxon>Monogenea</taxon>
        <taxon>Polyopisthocotylea</taxon>
        <taxon>Polystomatidea</taxon>
        <taxon>Polystomatidae</taxon>
        <taxon>Protopolystoma</taxon>
    </lineage>
</organism>
<comment type="caution">
    <text evidence="2">The sequence shown here is derived from an EMBL/GenBank/DDBJ whole genome shotgun (WGS) entry which is preliminary data.</text>
</comment>
<dbReference type="EMBL" id="CAAALY010104498">
    <property type="protein sequence ID" value="VEL29586.1"/>
    <property type="molecule type" value="Genomic_DNA"/>
</dbReference>
<evidence type="ECO:0000313" key="3">
    <source>
        <dbReference type="Proteomes" id="UP000784294"/>
    </source>
</evidence>
<keyword evidence="3" id="KW-1185">Reference proteome</keyword>
<feature type="coiled-coil region" evidence="1">
    <location>
        <begin position="6"/>
        <end position="33"/>
    </location>
</feature>
<proteinExistence type="predicted"/>
<accession>A0A448X6Z8</accession>
<protein>
    <submittedName>
        <fullName evidence="2">Uncharacterized protein</fullName>
    </submittedName>
</protein>
<name>A0A448X6Z8_9PLAT</name>
<keyword evidence="1" id="KW-0175">Coiled coil</keyword>
<evidence type="ECO:0000313" key="2">
    <source>
        <dbReference type="EMBL" id="VEL29586.1"/>
    </source>
</evidence>
<reference evidence="2" key="1">
    <citation type="submission" date="2018-11" db="EMBL/GenBank/DDBJ databases">
        <authorList>
            <consortium name="Pathogen Informatics"/>
        </authorList>
    </citation>
    <scope>NUCLEOTIDE SEQUENCE</scope>
</reference>
<gene>
    <name evidence="2" type="ORF">PXEA_LOCUS23026</name>
</gene>
<sequence>MKRAIAKTKQAERERLQRRLKEAEARKVGADAGEIEEQLALSLEQSRRLKTEQMINSGAKSSQDDSAAIQPVIVQNPAEFISEMLGYKAQSKLRKKVN</sequence>
<dbReference type="Proteomes" id="UP000784294">
    <property type="component" value="Unassembled WGS sequence"/>
</dbReference>
<evidence type="ECO:0000256" key="1">
    <source>
        <dbReference type="SAM" id="Coils"/>
    </source>
</evidence>
<dbReference type="AlphaFoldDB" id="A0A448X6Z8"/>